<keyword evidence="2" id="KW-1185">Reference proteome</keyword>
<sequence length="44" mass="5186">MNEERAIATWEEIWLRSEKDREENDIAITVDWVWYGLLACCIGG</sequence>
<comment type="caution">
    <text evidence="1">The sequence shown here is derived from an EMBL/GenBank/DDBJ whole genome shotgun (WGS) entry which is preliminary data.</text>
</comment>
<accession>A0A846QFF3</accession>
<evidence type="ECO:0000313" key="2">
    <source>
        <dbReference type="Proteomes" id="UP000580856"/>
    </source>
</evidence>
<gene>
    <name evidence="1" type="ORF">GGQ74_001156</name>
</gene>
<dbReference type="AlphaFoldDB" id="A0A846QFF3"/>
<dbReference type="RefSeq" id="WP_280712727.1">
    <property type="nucleotide sequence ID" value="NZ_JAATJA010000001.1"/>
</dbReference>
<protein>
    <submittedName>
        <fullName evidence="1">Uncharacterized protein</fullName>
    </submittedName>
</protein>
<dbReference type="EMBL" id="JAATJA010000001">
    <property type="protein sequence ID" value="NJB67516.1"/>
    <property type="molecule type" value="Genomic_DNA"/>
</dbReference>
<evidence type="ECO:0000313" key="1">
    <source>
        <dbReference type="EMBL" id="NJB67516.1"/>
    </source>
</evidence>
<proteinExistence type="predicted"/>
<reference evidence="1 2" key="1">
    <citation type="submission" date="2020-03" db="EMBL/GenBank/DDBJ databases">
        <title>Genomic Encyclopedia of Type Strains, Phase IV (KMG-IV): sequencing the most valuable type-strain genomes for metagenomic binning, comparative biology and taxonomic classification.</title>
        <authorList>
            <person name="Goeker M."/>
        </authorList>
    </citation>
    <scope>NUCLEOTIDE SEQUENCE [LARGE SCALE GENOMIC DNA]</scope>
    <source>
        <strain evidence="1 2">DSM 24233</strain>
    </source>
</reference>
<organism evidence="1 2">
    <name type="scientific">Desulfobaculum xiamenense</name>
    <dbReference type="NCBI Taxonomy" id="995050"/>
    <lineage>
        <taxon>Bacteria</taxon>
        <taxon>Pseudomonadati</taxon>
        <taxon>Thermodesulfobacteriota</taxon>
        <taxon>Desulfovibrionia</taxon>
        <taxon>Desulfovibrionales</taxon>
        <taxon>Desulfovibrionaceae</taxon>
        <taxon>Desulfobaculum</taxon>
    </lineage>
</organism>
<name>A0A846QFF3_9BACT</name>
<dbReference type="Proteomes" id="UP000580856">
    <property type="component" value="Unassembled WGS sequence"/>
</dbReference>